<keyword evidence="3 9" id="KW-0547">Nucleotide-binding</keyword>
<dbReference type="SUPFAM" id="SSF48334">
    <property type="entry name" value="DNA repair protein MutS, domain III"/>
    <property type="match status" value="1"/>
</dbReference>
<dbReference type="GO" id="GO:0140664">
    <property type="term" value="F:ATP-dependent DNA damage sensor activity"/>
    <property type="evidence" value="ECO:0007669"/>
    <property type="project" value="InterPro"/>
</dbReference>
<keyword evidence="6 9" id="KW-0238">DNA-binding</keyword>
<dbReference type="Pfam" id="PF05188">
    <property type="entry name" value="MutS_II"/>
    <property type="match status" value="1"/>
</dbReference>
<keyword evidence="4 9" id="KW-0227">DNA damage</keyword>
<keyword evidence="13" id="KW-1185">Reference proteome</keyword>
<dbReference type="InterPro" id="IPR007860">
    <property type="entry name" value="DNA_mmatch_repair_MutS_con_dom"/>
</dbReference>
<dbReference type="InterPro" id="IPR027417">
    <property type="entry name" value="P-loop_NTPase"/>
</dbReference>
<dbReference type="SUPFAM" id="SSF52540">
    <property type="entry name" value="P-loop containing nucleoside triphosphate hydrolases"/>
    <property type="match status" value="1"/>
</dbReference>
<dbReference type="CDD" id="cd03284">
    <property type="entry name" value="ABC_MutS1"/>
    <property type="match status" value="1"/>
</dbReference>
<dbReference type="FunFam" id="1.10.1420.10:FF:000002">
    <property type="entry name" value="DNA mismatch repair protein MutS"/>
    <property type="match status" value="1"/>
</dbReference>
<evidence type="ECO:0000256" key="10">
    <source>
        <dbReference type="RuleBase" id="RU003756"/>
    </source>
</evidence>
<dbReference type="OrthoDB" id="9802448at2"/>
<comment type="function">
    <text evidence="8 9">This protein is involved in the repair of mismatches in DNA. It is possible that it carries out the mismatch recognition step. This protein has a weak ATPase activity.</text>
</comment>
<evidence type="ECO:0000256" key="3">
    <source>
        <dbReference type="ARBA" id="ARBA00022741"/>
    </source>
</evidence>
<dbReference type="Pfam" id="PF01624">
    <property type="entry name" value="MutS_I"/>
    <property type="match status" value="1"/>
</dbReference>
<dbReference type="InterPro" id="IPR007695">
    <property type="entry name" value="DNA_mismatch_repair_MutS-lik_N"/>
</dbReference>
<dbReference type="HAMAP" id="MF_00096">
    <property type="entry name" value="MutS"/>
    <property type="match status" value="1"/>
</dbReference>
<dbReference type="Gene3D" id="1.10.1420.10">
    <property type="match status" value="2"/>
</dbReference>
<gene>
    <name evidence="9" type="primary">mutS</name>
    <name evidence="12" type="ORF">SAMN02910344_01706</name>
</gene>
<evidence type="ECO:0000256" key="4">
    <source>
        <dbReference type="ARBA" id="ARBA00022763"/>
    </source>
</evidence>
<dbReference type="Gene3D" id="3.40.50.300">
    <property type="entry name" value="P-loop containing nucleotide triphosphate hydrolases"/>
    <property type="match status" value="1"/>
</dbReference>
<dbReference type="InterPro" id="IPR007861">
    <property type="entry name" value="DNA_mismatch_repair_MutS_clamp"/>
</dbReference>
<dbReference type="PIRSF" id="PIRSF037677">
    <property type="entry name" value="DNA_mis_repair_Msh6"/>
    <property type="match status" value="1"/>
</dbReference>
<dbReference type="PANTHER" id="PTHR11361">
    <property type="entry name" value="DNA MISMATCH REPAIR PROTEIN MUTS FAMILY MEMBER"/>
    <property type="match status" value="1"/>
</dbReference>
<evidence type="ECO:0000256" key="8">
    <source>
        <dbReference type="ARBA" id="ARBA00024647"/>
    </source>
</evidence>
<dbReference type="InterPro" id="IPR036678">
    <property type="entry name" value="MutS_con_dom_sf"/>
</dbReference>
<dbReference type="Pfam" id="PF05192">
    <property type="entry name" value="MutS_III"/>
    <property type="match status" value="1"/>
</dbReference>
<keyword evidence="7 9" id="KW-0234">DNA repair</keyword>
<accession>A0A662ZK04</accession>
<dbReference type="InterPro" id="IPR017261">
    <property type="entry name" value="DNA_mismatch_repair_MutS/MSH"/>
</dbReference>
<protein>
    <recommendedName>
        <fullName evidence="2 9">DNA mismatch repair protein MutS</fullName>
    </recommendedName>
</protein>
<feature type="domain" description="DNA mismatch repair proteins mutS family" evidence="11">
    <location>
        <begin position="687"/>
        <end position="703"/>
    </location>
</feature>
<dbReference type="Pfam" id="PF00488">
    <property type="entry name" value="MutS_V"/>
    <property type="match status" value="1"/>
</dbReference>
<reference evidence="12 13" key="1">
    <citation type="submission" date="2016-10" db="EMBL/GenBank/DDBJ databases">
        <authorList>
            <person name="Varghese N."/>
            <person name="Submissions S."/>
        </authorList>
    </citation>
    <scope>NUCLEOTIDE SEQUENCE [LARGE SCALE GENOMIC DNA]</scope>
    <source>
        <strain evidence="12 13">DSM 1361</strain>
    </source>
</reference>
<dbReference type="GO" id="GO:0003684">
    <property type="term" value="F:damaged DNA binding"/>
    <property type="evidence" value="ECO:0007669"/>
    <property type="project" value="UniProtKB-UniRule"/>
</dbReference>
<name>A0A662ZK04_9GAMM</name>
<dbReference type="GO" id="GO:0030983">
    <property type="term" value="F:mismatched DNA binding"/>
    <property type="evidence" value="ECO:0007669"/>
    <property type="project" value="InterPro"/>
</dbReference>
<dbReference type="EMBL" id="FOXF01000036">
    <property type="protein sequence ID" value="SFP55335.1"/>
    <property type="molecule type" value="Genomic_DNA"/>
</dbReference>
<feature type="binding site" evidence="9">
    <location>
        <begin position="613"/>
        <end position="620"/>
    </location>
    <ligand>
        <name>ATP</name>
        <dbReference type="ChEBI" id="CHEBI:30616"/>
    </ligand>
</feature>
<dbReference type="InterPro" id="IPR007696">
    <property type="entry name" value="DNA_mismatch_repair_MutS_core"/>
</dbReference>
<comment type="similarity">
    <text evidence="1 9 10">Belongs to the DNA mismatch repair MutS family.</text>
</comment>
<evidence type="ECO:0000256" key="9">
    <source>
        <dbReference type="HAMAP-Rule" id="MF_00096"/>
    </source>
</evidence>
<dbReference type="SUPFAM" id="SSF53150">
    <property type="entry name" value="DNA repair protein MutS, domain II"/>
    <property type="match status" value="1"/>
</dbReference>
<dbReference type="PANTHER" id="PTHR11361:SF34">
    <property type="entry name" value="DNA MISMATCH REPAIR PROTEIN MSH1, MITOCHONDRIAL"/>
    <property type="match status" value="1"/>
</dbReference>
<dbReference type="AlphaFoldDB" id="A0A662ZK04"/>
<dbReference type="SMART" id="SM00533">
    <property type="entry name" value="MUTSd"/>
    <property type="match status" value="1"/>
</dbReference>
<evidence type="ECO:0000256" key="5">
    <source>
        <dbReference type="ARBA" id="ARBA00022840"/>
    </source>
</evidence>
<dbReference type="NCBIfam" id="TIGR01070">
    <property type="entry name" value="mutS1"/>
    <property type="match status" value="1"/>
</dbReference>
<evidence type="ECO:0000313" key="12">
    <source>
        <dbReference type="EMBL" id="SFP55335.1"/>
    </source>
</evidence>
<dbReference type="Gene3D" id="3.40.1170.10">
    <property type="entry name" value="DNA repair protein MutS, domain I"/>
    <property type="match status" value="1"/>
</dbReference>
<evidence type="ECO:0000256" key="6">
    <source>
        <dbReference type="ARBA" id="ARBA00023125"/>
    </source>
</evidence>
<dbReference type="GO" id="GO:0005829">
    <property type="term" value="C:cytosol"/>
    <property type="evidence" value="ECO:0007669"/>
    <property type="project" value="TreeGrafter"/>
</dbReference>
<organism evidence="12 13">
    <name type="scientific">Ruminobacter amylophilus</name>
    <dbReference type="NCBI Taxonomy" id="867"/>
    <lineage>
        <taxon>Bacteria</taxon>
        <taxon>Pseudomonadati</taxon>
        <taxon>Pseudomonadota</taxon>
        <taxon>Gammaproteobacteria</taxon>
        <taxon>Aeromonadales</taxon>
        <taxon>Succinivibrionaceae</taxon>
        <taxon>Ruminobacter</taxon>
    </lineage>
</organism>
<dbReference type="RefSeq" id="WP_093142841.1">
    <property type="nucleotide sequence ID" value="NZ_FOXF01000036.1"/>
</dbReference>
<dbReference type="GO" id="GO:0005524">
    <property type="term" value="F:ATP binding"/>
    <property type="evidence" value="ECO:0007669"/>
    <property type="project" value="UniProtKB-UniRule"/>
</dbReference>
<evidence type="ECO:0000256" key="2">
    <source>
        <dbReference type="ARBA" id="ARBA00021982"/>
    </source>
</evidence>
<dbReference type="NCBIfam" id="NF003810">
    <property type="entry name" value="PRK05399.1"/>
    <property type="match status" value="1"/>
</dbReference>
<dbReference type="Proteomes" id="UP000243745">
    <property type="component" value="Unassembled WGS sequence"/>
</dbReference>
<dbReference type="InterPro" id="IPR000432">
    <property type="entry name" value="DNA_mismatch_repair_MutS_C"/>
</dbReference>
<dbReference type="InterPro" id="IPR045076">
    <property type="entry name" value="MutS"/>
</dbReference>
<dbReference type="SUPFAM" id="SSF55271">
    <property type="entry name" value="DNA repair protein MutS, domain I"/>
    <property type="match status" value="1"/>
</dbReference>
<dbReference type="FunFam" id="3.40.1170.10:FF:000001">
    <property type="entry name" value="DNA mismatch repair protein MutS"/>
    <property type="match status" value="1"/>
</dbReference>
<dbReference type="Pfam" id="PF05190">
    <property type="entry name" value="MutS_IV"/>
    <property type="match status" value="1"/>
</dbReference>
<dbReference type="InterPro" id="IPR005748">
    <property type="entry name" value="DNA_mismatch_repair_MutS"/>
</dbReference>
<evidence type="ECO:0000256" key="1">
    <source>
        <dbReference type="ARBA" id="ARBA00006271"/>
    </source>
</evidence>
<dbReference type="GO" id="GO:0006298">
    <property type="term" value="P:mismatch repair"/>
    <property type="evidence" value="ECO:0007669"/>
    <property type="project" value="UniProtKB-UniRule"/>
</dbReference>
<evidence type="ECO:0000313" key="13">
    <source>
        <dbReference type="Proteomes" id="UP000243745"/>
    </source>
</evidence>
<dbReference type="FunFam" id="3.40.50.300:FF:000870">
    <property type="entry name" value="MutS protein homolog 4"/>
    <property type="match status" value="1"/>
</dbReference>
<dbReference type="InterPro" id="IPR036187">
    <property type="entry name" value="DNA_mismatch_repair_MutS_sf"/>
</dbReference>
<evidence type="ECO:0000259" key="11">
    <source>
        <dbReference type="PROSITE" id="PS00486"/>
    </source>
</evidence>
<dbReference type="Gene3D" id="3.30.420.110">
    <property type="entry name" value="MutS, connector domain"/>
    <property type="match status" value="1"/>
</dbReference>
<keyword evidence="5 9" id="KW-0067">ATP-binding</keyword>
<sequence>MVTSSNNATPLMQQYISVKSQYPETILLYRMGDFYETFFDDAKKAAEILDITLTKRGTYNGEPIPMAGVPFHSVDNYLARLIEHGESVAICEQIGDPAAAKGIVERKVTRIITPGTVTDDNLLTERKDNCIVCVCSDQLTYAVSYINLSSGDFYCYEAETVTAFESILQRLHPAELLYSESFKSYDLIASYQGLRRRPVWDFDYDTCFKKLCKQFNTRDLSGFGLNGISIGICAAGALLNYVSETQKTTLLHITSLKTEADTSYIYLDANSQKNLELVENLQGGQNHTLAAILDKCVTPMGSRMLKRNLLQPPKNLQLINSRHDLIDEFIENDAVDQISDLLKEAGDLERVTARLALKNLRPRDLCKIRQALIMLPDLKNIMSSYSGNTAAYANAIPTINELAELLSRAIKENPPIVIREGGVIADGYNEELDYLRQLTDGAVDILKKVEEREKQRTGITTLKVDYNRVHGYYIEVTKANSDAVPDDYIRRQTLKNAERYITPELKEYEEQTLTAQSRALALEKKLYDELLDSLLPYLNTLIDISKKLANLDMILSFASVAQQNDYVRPEFTPSRDFLIEQGRHPVIEQVLNNPFIANTSTLNECSTLLLITGPNMGGKSTYMRQSALITLMAYAGAFVPASRAVIPDVDKIFTRIGASDDLASGRSTFMVEMTETSSIINQVTSKSLVLMDEIGRGTSTIDGMSLAWAVAEYLAKKGCYTLFSTHYFELTELAKSFANVRNVHFGAQKSGDSIIFLHNVEDGSATSSYGLEVAALAGIPNTIISLARKRMKSFTTEHLSTGNQNIAEASSSPEVPAEVEDIISTLKSLHPDTLSARDALNLIYTLTDKVKEI</sequence>
<proteinExistence type="inferred from homology"/>
<dbReference type="InterPro" id="IPR016151">
    <property type="entry name" value="DNA_mismatch_repair_MutS_N"/>
</dbReference>
<dbReference type="SMART" id="SM00534">
    <property type="entry name" value="MUTSac"/>
    <property type="match status" value="1"/>
</dbReference>
<evidence type="ECO:0000256" key="7">
    <source>
        <dbReference type="ARBA" id="ARBA00023204"/>
    </source>
</evidence>
<dbReference type="PROSITE" id="PS00486">
    <property type="entry name" value="DNA_MISMATCH_REPAIR_2"/>
    <property type="match status" value="1"/>
</dbReference>